<feature type="transmembrane region" description="Helical" evidence="1">
    <location>
        <begin position="36"/>
        <end position="59"/>
    </location>
</feature>
<dbReference type="Proteomes" id="UP001058860">
    <property type="component" value="Chromosome"/>
</dbReference>
<accession>A0ABY5PFN4</accession>
<keyword evidence="1" id="KW-0472">Membrane</keyword>
<sequence length="63" mass="6645">MLALAATQPSIGPILLVLLVGVLVTFGGHLTNSRRAVAIGIFVIFLATVLMFALGFGAYRRDT</sequence>
<name>A0ABY5PFN4_9ACTN</name>
<evidence type="ECO:0000313" key="3">
    <source>
        <dbReference type="Proteomes" id="UP001058860"/>
    </source>
</evidence>
<dbReference type="EMBL" id="CP088295">
    <property type="protein sequence ID" value="UUY03441.1"/>
    <property type="molecule type" value="Genomic_DNA"/>
</dbReference>
<keyword evidence="3" id="KW-1185">Reference proteome</keyword>
<reference evidence="3" key="1">
    <citation type="submission" date="2021-11" db="EMBL/GenBank/DDBJ databases">
        <title>Cultivation dependent microbiological survey of springs from the worlds oldest radium mine currently devoted to the extraction of radon-saturated water.</title>
        <authorList>
            <person name="Kapinusova G."/>
            <person name="Smrhova T."/>
            <person name="Strejcek M."/>
            <person name="Suman J."/>
            <person name="Jani K."/>
            <person name="Pajer P."/>
            <person name="Uhlik O."/>
        </authorList>
    </citation>
    <scope>NUCLEOTIDE SEQUENCE [LARGE SCALE GENOMIC DNA]</scope>
    <source>
        <strain evidence="3">J379</strain>
    </source>
</reference>
<evidence type="ECO:0000256" key="1">
    <source>
        <dbReference type="SAM" id="Phobius"/>
    </source>
</evidence>
<dbReference type="RefSeq" id="WP_353863947.1">
    <property type="nucleotide sequence ID" value="NZ_CP088295.1"/>
</dbReference>
<evidence type="ECO:0000313" key="2">
    <source>
        <dbReference type="EMBL" id="UUY03441.1"/>
    </source>
</evidence>
<proteinExistence type="predicted"/>
<organism evidence="2 3">
    <name type="scientific">Svornostia abyssi</name>
    <dbReference type="NCBI Taxonomy" id="2898438"/>
    <lineage>
        <taxon>Bacteria</taxon>
        <taxon>Bacillati</taxon>
        <taxon>Actinomycetota</taxon>
        <taxon>Thermoleophilia</taxon>
        <taxon>Solirubrobacterales</taxon>
        <taxon>Baekduiaceae</taxon>
        <taxon>Svornostia</taxon>
    </lineage>
</organism>
<gene>
    <name evidence="2" type="ORF">LRS13_22675</name>
</gene>
<keyword evidence="1" id="KW-0812">Transmembrane</keyword>
<feature type="transmembrane region" description="Helical" evidence="1">
    <location>
        <begin position="12"/>
        <end position="30"/>
    </location>
</feature>
<keyword evidence="1" id="KW-1133">Transmembrane helix</keyword>
<protein>
    <submittedName>
        <fullName evidence="2">Uncharacterized protein</fullName>
    </submittedName>
</protein>